<dbReference type="RefSeq" id="WP_198487374.1">
    <property type="nucleotide sequence ID" value="NZ_CP065997.1"/>
</dbReference>
<proteinExistence type="predicted"/>
<accession>A0A7T4B943</accession>
<evidence type="ECO:0000313" key="1">
    <source>
        <dbReference type="EMBL" id="QQB37965.1"/>
    </source>
</evidence>
<organism evidence="1 2">
    <name type="scientific">Achromobacter deleyi</name>
    <dbReference type="NCBI Taxonomy" id="1353891"/>
    <lineage>
        <taxon>Bacteria</taxon>
        <taxon>Pseudomonadati</taxon>
        <taxon>Pseudomonadota</taxon>
        <taxon>Betaproteobacteria</taxon>
        <taxon>Burkholderiales</taxon>
        <taxon>Alcaligenaceae</taxon>
        <taxon>Achromobacter</taxon>
    </lineage>
</organism>
<name>A0A7T4B943_9BURK</name>
<reference evidence="1 2" key="1">
    <citation type="submission" date="2020-12" db="EMBL/GenBank/DDBJ databases">
        <title>FDA dAtabase for Regulatory Grade micrObial Sequences (FDA-ARGOS): Supporting development and validation of Infectious Disease Dx tests.</title>
        <authorList>
            <person name="Sproer C."/>
            <person name="Gronow S."/>
            <person name="Severitt S."/>
            <person name="Schroder I."/>
            <person name="Tallon L."/>
            <person name="Sadzewicz L."/>
            <person name="Zhao X."/>
            <person name="Boylan J."/>
            <person name="Ott S."/>
            <person name="Bowen H."/>
            <person name="Vavikolanu K."/>
            <person name="Mehta A."/>
            <person name="Aluvathingal J."/>
            <person name="Nadendla S."/>
            <person name="Lowell S."/>
            <person name="Myers T."/>
            <person name="Yan Y."/>
            <person name="Sichtig H."/>
        </authorList>
    </citation>
    <scope>NUCLEOTIDE SEQUENCE [LARGE SCALE GENOMIC DNA]</scope>
    <source>
        <strain evidence="1 2">FDAARGOS_1050</strain>
    </source>
</reference>
<dbReference type="EMBL" id="CP065997">
    <property type="protein sequence ID" value="QQB37965.1"/>
    <property type="molecule type" value="Genomic_DNA"/>
</dbReference>
<evidence type="ECO:0000313" key="2">
    <source>
        <dbReference type="Proteomes" id="UP000595231"/>
    </source>
</evidence>
<dbReference type="AlphaFoldDB" id="A0A7T4B943"/>
<protein>
    <submittedName>
        <fullName evidence="1">Uncharacterized protein</fullName>
    </submittedName>
</protein>
<gene>
    <name evidence="1" type="ORF">I6I07_15890</name>
</gene>
<dbReference type="Proteomes" id="UP000595231">
    <property type="component" value="Chromosome"/>
</dbReference>
<sequence length="64" mass="7405">MKIDDALAAFEQNVSMLNPQSDPVQWNLNRGLANLCEAVKQLQIQQRRQATQLDEIQSKLRQLR</sequence>